<dbReference type="InterPro" id="IPR018912">
    <property type="entry name" value="DUF2478"/>
</dbReference>
<reference evidence="2" key="1">
    <citation type="submission" date="2016-05" db="EMBL/GenBank/DDBJ databases">
        <title>Draft genome of Corynebacterium afermentans subsp. afermentans LCDC 88199T.</title>
        <authorList>
            <person name="Bernier A.-M."/>
            <person name="Bernard K."/>
        </authorList>
    </citation>
    <scope>NUCLEOTIDE SEQUENCE [LARGE SCALE GENOMIC DNA]</scope>
    <source>
        <strain evidence="2">NML130454</strain>
    </source>
</reference>
<dbReference type="OrthoDB" id="6050629at2"/>
<gene>
    <name evidence="1" type="ORF">A7Q00_03320</name>
</gene>
<comment type="caution">
    <text evidence="1">The sequence shown here is derived from an EMBL/GenBank/DDBJ whole genome shotgun (WGS) entry which is preliminary data.</text>
</comment>
<dbReference type="RefSeq" id="WP_064089215.1">
    <property type="nucleotide sequence ID" value="NZ_LXSQ01000008.1"/>
</dbReference>
<dbReference type="AlphaFoldDB" id="A0A1B6W085"/>
<dbReference type="EMBL" id="LXSQ01000008">
    <property type="protein sequence ID" value="OAM44008.1"/>
    <property type="molecule type" value="Genomic_DNA"/>
</dbReference>
<keyword evidence="1" id="KW-0067">ATP-binding</keyword>
<evidence type="ECO:0000313" key="2">
    <source>
        <dbReference type="Proteomes" id="UP000077726"/>
    </source>
</evidence>
<dbReference type="Pfam" id="PF10649">
    <property type="entry name" value="DUF2478"/>
    <property type="match status" value="1"/>
</dbReference>
<dbReference type="GO" id="GO:0005524">
    <property type="term" value="F:ATP binding"/>
    <property type="evidence" value="ECO:0007669"/>
    <property type="project" value="UniProtKB-KW"/>
</dbReference>
<dbReference type="Proteomes" id="UP000077726">
    <property type="component" value="Unassembled WGS sequence"/>
</dbReference>
<proteinExistence type="predicted"/>
<protein>
    <submittedName>
        <fullName evidence="1">Molybdenum ABC transporter ATP-binding protein</fullName>
    </submittedName>
</protein>
<keyword evidence="1" id="KW-0547">Nucleotide-binding</keyword>
<organism evidence="1 2">
    <name type="scientific">Eikenella halliae</name>
    <dbReference type="NCBI Taxonomy" id="1795832"/>
    <lineage>
        <taxon>Bacteria</taxon>
        <taxon>Pseudomonadati</taxon>
        <taxon>Pseudomonadota</taxon>
        <taxon>Betaproteobacteria</taxon>
        <taxon>Neisseriales</taxon>
        <taxon>Neisseriaceae</taxon>
        <taxon>Eikenella</taxon>
    </lineage>
</organism>
<evidence type="ECO:0000313" key="1">
    <source>
        <dbReference type="EMBL" id="OAM44008.1"/>
    </source>
</evidence>
<accession>A0A1B6W085</accession>
<name>A0A1B6W085_9NEIS</name>
<keyword evidence="2" id="KW-1185">Reference proteome</keyword>
<dbReference type="STRING" id="1795832.A7Q00_03320"/>
<sequence length="176" mass="18351">MNDFSTAAVIYSDEGDAANAALWQAAAELRRLGFRPGGLLNPLDGQGRHIKSRLVSIADGVEFSIFQNLGSGSTGCKLDDGRLAAAGAAVREAVRSHADLVFVNKFGHAEIENRGLLAEYLAAAAAGIPVLTCLHRNYLADWRDFCGGEGVELAVDADAAAAWALAAIAQRRGAGA</sequence>